<sequence>MDLGSIKPFRFCDLPRELRDKIYDISLCSFSSQPVSALLPVPGTVERAKHSSNISIPCVNKWAQAETGGEYRQIHAEAYSVMVRTNRFVLIRSSGGIPVQALLASICIPIVTDNPQALESFKGFMMLARDLNLFCTVLRDLDQYNQGVSQRLHIILTLGPNMQTSQDAGAFADFYTAKTQEGLLHPFRSHVRGIKGARVRGEVAPQLAKTVERELLEDANTNPEKVLQDLQKAKEVGNRYFREGDLQKASVTWLDGTLEAETLKDEGNPKKVEDALTAINIALRAAPGDAAIIKERAAILEWKAAVA</sequence>
<gene>
    <name evidence="1" type="ORF">K491DRAFT_762265</name>
</gene>
<accession>A0A6A6SQ49</accession>
<evidence type="ECO:0000313" key="2">
    <source>
        <dbReference type="Proteomes" id="UP000799324"/>
    </source>
</evidence>
<dbReference type="Proteomes" id="UP000799324">
    <property type="component" value="Unassembled WGS sequence"/>
</dbReference>
<name>A0A6A6SQ49_9PLEO</name>
<dbReference type="AlphaFoldDB" id="A0A6A6SQ49"/>
<dbReference type="EMBL" id="MU004484">
    <property type="protein sequence ID" value="KAF2649642.1"/>
    <property type="molecule type" value="Genomic_DNA"/>
</dbReference>
<keyword evidence="2" id="KW-1185">Reference proteome</keyword>
<reference evidence="1" key="1">
    <citation type="journal article" date="2020" name="Stud. Mycol.">
        <title>101 Dothideomycetes genomes: a test case for predicting lifestyles and emergence of pathogens.</title>
        <authorList>
            <person name="Haridas S."/>
            <person name="Albert R."/>
            <person name="Binder M."/>
            <person name="Bloem J."/>
            <person name="Labutti K."/>
            <person name="Salamov A."/>
            <person name="Andreopoulos B."/>
            <person name="Baker S."/>
            <person name="Barry K."/>
            <person name="Bills G."/>
            <person name="Bluhm B."/>
            <person name="Cannon C."/>
            <person name="Castanera R."/>
            <person name="Culley D."/>
            <person name="Daum C."/>
            <person name="Ezra D."/>
            <person name="Gonzalez J."/>
            <person name="Henrissat B."/>
            <person name="Kuo A."/>
            <person name="Liang C."/>
            <person name="Lipzen A."/>
            <person name="Lutzoni F."/>
            <person name="Magnuson J."/>
            <person name="Mondo S."/>
            <person name="Nolan M."/>
            <person name="Ohm R."/>
            <person name="Pangilinan J."/>
            <person name="Park H.-J."/>
            <person name="Ramirez L."/>
            <person name="Alfaro M."/>
            <person name="Sun H."/>
            <person name="Tritt A."/>
            <person name="Yoshinaga Y."/>
            <person name="Zwiers L.-H."/>
            <person name="Turgeon B."/>
            <person name="Goodwin S."/>
            <person name="Spatafora J."/>
            <person name="Crous P."/>
            <person name="Grigoriev I."/>
        </authorList>
    </citation>
    <scope>NUCLEOTIDE SEQUENCE</scope>
    <source>
        <strain evidence="1">CBS 122681</strain>
    </source>
</reference>
<evidence type="ECO:0000313" key="1">
    <source>
        <dbReference type="EMBL" id="KAF2649642.1"/>
    </source>
</evidence>
<proteinExistence type="predicted"/>
<organism evidence="1 2">
    <name type="scientific">Lophiostoma macrostomum CBS 122681</name>
    <dbReference type="NCBI Taxonomy" id="1314788"/>
    <lineage>
        <taxon>Eukaryota</taxon>
        <taxon>Fungi</taxon>
        <taxon>Dikarya</taxon>
        <taxon>Ascomycota</taxon>
        <taxon>Pezizomycotina</taxon>
        <taxon>Dothideomycetes</taxon>
        <taxon>Pleosporomycetidae</taxon>
        <taxon>Pleosporales</taxon>
        <taxon>Lophiostomataceae</taxon>
        <taxon>Lophiostoma</taxon>
    </lineage>
</organism>
<dbReference type="OrthoDB" id="5229512at2759"/>
<protein>
    <submittedName>
        <fullName evidence="1">Uncharacterized protein</fullName>
    </submittedName>
</protein>